<dbReference type="Proteomes" id="UP000295375">
    <property type="component" value="Unassembled WGS sequence"/>
</dbReference>
<reference evidence="3 4" key="1">
    <citation type="submission" date="2019-03" db="EMBL/GenBank/DDBJ databases">
        <title>Genomic Encyclopedia of Type Strains, Phase IV (KMG-IV): sequencing the most valuable type-strain genomes for metagenomic binning, comparative biology and taxonomic classification.</title>
        <authorList>
            <person name="Goeker M."/>
        </authorList>
    </citation>
    <scope>NUCLEOTIDE SEQUENCE [LARGE SCALE GENOMIC DNA]</scope>
    <source>
        <strain evidence="3 4">DSM 103792</strain>
    </source>
</reference>
<gene>
    <name evidence="3" type="ORF">EV696_1094</name>
</gene>
<dbReference type="RefSeq" id="WP_133590748.1">
    <property type="nucleotide sequence ID" value="NZ_CP037953.1"/>
</dbReference>
<feature type="signal peptide" evidence="2">
    <location>
        <begin position="1"/>
        <end position="17"/>
    </location>
</feature>
<protein>
    <submittedName>
        <fullName evidence="3">Uncharacterized protein</fullName>
    </submittedName>
</protein>
<keyword evidence="2" id="KW-0732">Signal</keyword>
<evidence type="ECO:0000256" key="1">
    <source>
        <dbReference type="SAM" id="MobiDB-lite"/>
    </source>
</evidence>
<comment type="caution">
    <text evidence="3">The sequence shown here is derived from an EMBL/GenBank/DDBJ whole genome shotgun (WGS) entry which is preliminary data.</text>
</comment>
<organism evidence="3 4">
    <name type="scientific">Permianibacter aggregans</name>
    <dbReference type="NCBI Taxonomy" id="1510150"/>
    <lineage>
        <taxon>Bacteria</taxon>
        <taxon>Pseudomonadati</taxon>
        <taxon>Pseudomonadota</taxon>
        <taxon>Gammaproteobacteria</taxon>
        <taxon>Pseudomonadales</taxon>
        <taxon>Pseudomonadaceae</taxon>
        <taxon>Permianibacter</taxon>
    </lineage>
</organism>
<name>A0A4R6ULS0_9GAMM</name>
<dbReference type="EMBL" id="SNYM01000009">
    <property type="protein sequence ID" value="TDQ47602.1"/>
    <property type="molecule type" value="Genomic_DNA"/>
</dbReference>
<dbReference type="AlphaFoldDB" id="A0A4R6ULS0"/>
<evidence type="ECO:0000313" key="4">
    <source>
        <dbReference type="Proteomes" id="UP000295375"/>
    </source>
</evidence>
<feature type="chain" id="PRO_5020863799" evidence="2">
    <location>
        <begin position="18"/>
        <end position="251"/>
    </location>
</feature>
<accession>A0A4R6ULS0</accession>
<proteinExistence type="predicted"/>
<sequence length="251" mass="26793">MNKAVVTLALSCALAHAAIAEELSASSRYLIQQIEQGGPVSIRQAAQTIERSGERDTRVLDALAEAMLQNYQIVNNTNTDAMAWACKGLASSGNKRYYTAVKQVADFDNRKLRKHCERAAENLGGPEGEQYAQGMVSLNTTTAAQAATSKPAANAQSKPATGGEAKFSPITEVKAGMSMEQAYAVAGHPTSTTTYETGKRWVPFNFKGGDIARTAALYKGQGRIVFSNNSAYSSGMSVLEVIVDPNEKGYP</sequence>
<evidence type="ECO:0000313" key="3">
    <source>
        <dbReference type="EMBL" id="TDQ47602.1"/>
    </source>
</evidence>
<evidence type="ECO:0000256" key="2">
    <source>
        <dbReference type="SAM" id="SignalP"/>
    </source>
</evidence>
<feature type="region of interest" description="Disordered" evidence="1">
    <location>
        <begin position="145"/>
        <end position="165"/>
    </location>
</feature>
<feature type="compositionally biased region" description="Low complexity" evidence="1">
    <location>
        <begin position="145"/>
        <end position="157"/>
    </location>
</feature>
<keyword evidence="4" id="KW-1185">Reference proteome</keyword>
<dbReference type="OrthoDB" id="7304788at2"/>